<reference evidence="7" key="1">
    <citation type="submission" date="2022-08" db="EMBL/GenBank/DDBJ databases">
        <title>Genomic analyses of the natural microbiome of Caenorhabditis elegans.</title>
        <authorList>
            <person name="Samuel B."/>
        </authorList>
    </citation>
    <scope>NUCLEOTIDE SEQUENCE</scope>
    <source>
        <strain evidence="7">BIGb0277</strain>
    </source>
</reference>
<dbReference type="Gene3D" id="2.60.40.3310">
    <property type="match status" value="1"/>
</dbReference>
<evidence type="ECO:0000256" key="2">
    <source>
        <dbReference type="ARBA" id="ARBA00006671"/>
    </source>
</evidence>
<keyword evidence="3 5" id="KW-0732">Signal</keyword>
<dbReference type="RefSeq" id="WP_259260853.1">
    <property type="nucleotide sequence ID" value="NZ_JANUEK010000005.1"/>
</dbReference>
<dbReference type="Pfam" id="PF00419">
    <property type="entry name" value="Fimbrial"/>
    <property type="match status" value="1"/>
</dbReference>
<proteinExistence type="inferred from homology"/>
<keyword evidence="4" id="KW-0281">Fimbrium</keyword>
<feature type="domain" description="Fimbrial-type adhesion" evidence="6">
    <location>
        <begin position="171"/>
        <end position="310"/>
    </location>
</feature>
<dbReference type="InterPro" id="IPR036937">
    <property type="entry name" value="Adhesion_dom_fimbrial_sf"/>
</dbReference>
<dbReference type="AlphaFoldDB" id="A0AAW5PI50"/>
<dbReference type="PANTHER" id="PTHR33420:SF3">
    <property type="entry name" value="FIMBRIAL SUBUNIT ELFA"/>
    <property type="match status" value="1"/>
</dbReference>
<evidence type="ECO:0000259" key="6">
    <source>
        <dbReference type="Pfam" id="PF00419"/>
    </source>
</evidence>
<comment type="caution">
    <text evidence="7">The sequence shown here is derived from an EMBL/GenBank/DDBJ whole genome shotgun (WGS) entry which is preliminary data.</text>
</comment>
<dbReference type="GO" id="GO:0009289">
    <property type="term" value="C:pilus"/>
    <property type="evidence" value="ECO:0007669"/>
    <property type="project" value="UniProtKB-SubCell"/>
</dbReference>
<gene>
    <name evidence="7" type="ORF">M2412_002131</name>
</gene>
<evidence type="ECO:0000256" key="5">
    <source>
        <dbReference type="SAM" id="SignalP"/>
    </source>
</evidence>
<comment type="subcellular location">
    <subcellularLocation>
        <location evidence="1">Fimbrium</location>
    </subcellularLocation>
</comment>
<evidence type="ECO:0000313" key="8">
    <source>
        <dbReference type="Proteomes" id="UP001320691"/>
    </source>
</evidence>
<dbReference type="Proteomes" id="UP001320691">
    <property type="component" value="Unassembled WGS sequence"/>
</dbReference>
<dbReference type="InterPro" id="IPR050263">
    <property type="entry name" value="Bact_Fimbrial_Adh_Pro"/>
</dbReference>
<dbReference type="Gene3D" id="2.60.40.1090">
    <property type="entry name" value="Fimbrial-type adhesion domain"/>
    <property type="match status" value="1"/>
</dbReference>
<dbReference type="PANTHER" id="PTHR33420">
    <property type="entry name" value="FIMBRIAL SUBUNIT ELFA-RELATED"/>
    <property type="match status" value="1"/>
</dbReference>
<evidence type="ECO:0000256" key="3">
    <source>
        <dbReference type="ARBA" id="ARBA00022729"/>
    </source>
</evidence>
<accession>A0AAW5PI50</accession>
<organism evidence="7 8">
    <name type="scientific">Stenotrophomonas rhizophila</name>
    <dbReference type="NCBI Taxonomy" id="216778"/>
    <lineage>
        <taxon>Bacteria</taxon>
        <taxon>Pseudomonadati</taxon>
        <taxon>Pseudomonadota</taxon>
        <taxon>Gammaproteobacteria</taxon>
        <taxon>Lysobacterales</taxon>
        <taxon>Lysobacteraceae</taxon>
        <taxon>Stenotrophomonas</taxon>
    </lineage>
</organism>
<name>A0AAW5PI50_9GAMM</name>
<dbReference type="EMBL" id="JANUEK010000005">
    <property type="protein sequence ID" value="MCS4280138.1"/>
    <property type="molecule type" value="Genomic_DNA"/>
</dbReference>
<evidence type="ECO:0000256" key="1">
    <source>
        <dbReference type="ARBA" id="ARBA00004561"/>
    </source>
</evidence>
<dbReference type="InterPro" id="IPR000259">
    <property type="entry name" value="Adhesion_dom_fimbrial"/>
</dbReference>
<feature type="signal peptide" evidence="5">
    <location>
        <begin position="1"/>
        <end position="30"/>
    </location>
</feature>
<dbReference type="SUPFAM" id="SSF49401">
    <property type="entry name" value="Bacterial adhesins"/>
    <property type="match status" value="1"/>
</dbReference>
<feature type="chain" id="PRO_5043419929" evidence="5">
    <location>
        <begin position="31"/>
        <end position="311"/>
    </location>
</feature>
<sequence length="311" mass="32205">MNNACPSIARLALRAGLLVATVLAPAVAWACNGPFVTFSRPGFIVTINPALANGSVLASSTVTTTTPGSPLWTACRGNLTHAGVGAYNATYQTYATAIPGIGMRLTSAYVFPYAANDAGSGRWDFTGYPTRIDLIKTGNITAGGTIGGVIATQTFHSYGRQAAQVVLSSNITVTVPAPTCTFTVNGGRDVQLGSHDARAATGVGGASPWQSFDITSGGCNASTTRVNMAWRGTVNPNNATLFAVTGALRGVGVEIQRADTNVRIAPNGAAQQWAPRAAWQVYPHRARFVQTLGRITEGAGSVGVNIIVTYN</sequence>
<dbReference type="GO" id="GO:0043709">
    <property type="term" value="P:cell adhesion involved in single-species biofilm formation"/>
    <property type="evidence" value="ECO:0007669"/>
    <property type="project" value="TreeGrafter"/>
</dbReference>
<dbReference type="InterPro" id="IPR008966">
    <property type="entry name" value="Adhesion_dom_sf"/>
</dbReference>
<protein>
    <submittedName>
        <fullName evidence="7">Type 1 fimbria pilin</fullName>
    </submittedName>
</protein>
<evidence type="ECO:0000256" key="4">
    <source>
        <dbReference type="ARBA" id="ARBA00023263"/>
    </source>
</evidence>
<evidence type="ECO:0000313" key="7">
    <source>
        <dbReference type="EMBL" id="MCS4280138.1"/>
    </source>
</evidence>
<comment type="similarity">
    <text evidence="2">Belongs to the fimbrial protein family.</text>
</comment>